<dbReference type="KEGG" id="ipu:128629292"/>
<comment type="subcellular location">
    <subcellularLocation>
        <location evidence="1">Membrane</location>
        <topology evidence="1">Single-pass membrane protein</topology>
    </subcellularLocation>
</comment>
<feature type="disulfide bond" evidence="10">
    <location>
        <begin position="224"/>
        <end position="236"/>
    </location>
</feature>
<evidence type="ECO:0000256" key="8">
    <source>
        <dbReference type="ARBA" id="ARBA00023170"/>
    </source>
</evidence>
<keyword evidence="11" id="KW-1185">Reference proteome</keyword>
<dbReference type="InterPro" id="IPR002172">
    <property type="entry name" value="LDrepeatLR_classA_rpt"/>
</dbReference>
<sequence length="277" mass="30129">MASERLRKPKSSPSTMSHGDKLPLDFENLCNTLIAELTSTIAVQMKAAIDSALAPVVASFESFKLGIESQGRRIDELDQHLNDYSDCIVALEPTVLKLTSANKQLTEKVEDLESRSWRCNLRVIGILGTRRRKQSGSVSCAPGAIRCPDTYVCVSRRWVCDGERDCPDGSDELATAGCALNLTCSDEAFRCSNGDCIPQRFVCDCDDDCGDGSDESLQCKYHACGKAAFQCSEGRCLPSVQWECDGFPDCLDQSDEAPLNPKCSAAGKTRTPASVFD</sequence>
<evidence type="ECO:0000256" key="7">
    <source>
        <dbReference type="ARBA" id="ARBA00023157"/>
    </source>
</evidence>
<dbReference type="CDD" id="cd00112">
    <property type="entry name" value="LDLa"/>
    <property type="match status" value="2"/>
</dbReference>
<keyword evidence="6" id="KW-0472">Membrane</keyword>
<dbReference type="Gene3D" id="4.10.400.10">
    <property type="entry name" value="Low-density Lipoprotein Receptor"/>
    <property type="match status" value="3"/>
</dbReference>
<feature type="disulfide bond" evidence="10">
    <location>
        <begin position="191"/>
        <end position="209"/>
    </location>
</feature>
<evidence type="ECO:0000313" key="11">
    <source>
        <dbReference type="Proteomes" id="UP000221080"/>
    </source>
</evidence>
<dbReference type="GO" id="GO:0043235">
    <property type="term" value="C:receptor complex"/>
    <property type="evidence" value="ECO:0007669"/>
    <property type="project" value="TreeGrafter"/>
</dbReference>
<keyword evidence="7 10" id="KW-1015">Disulfide bond</keyword>
<dbReference type="GO" id="GO:0005041">
    <property type="term" value="F:low-density lipoprotein particle receptor activity"/>
    <property type="evidence" value="ECO:0007669"/>
    <property type="project" value="TreeGrafter"/>
</dbReference>
<evidence type="ECO:0000256" key="6">
    <source>
        <dbReference type="ARBA" id="ARBA00023136"/>
    </source>
</evidence>
<dbReference type="AlphaFoldDB" id="A0A9F7TGT9"/>
<dbReference type="FunFam" id="4.10.400.10:FF:000022">
    <property type="entry name" value="LDL receptor related protein 1"/>
    <property type="match status" value="1"/>
</dbReference>
<dbReference type="PROSITE" id="PS01209">
    <property type="entry name" value="LDLRA_1"/>
    <property type="match status" value="1"/>
</dbReference>
<dbReference type="InterPro" id="IPR036055">
    <property type="entry name" value="LDL_receptor-like_sf"/>
</dbReference>
<dbReference type="PRINTS" id="PR00261">
    <property type="entry name" value="LDLRECEPTOR"/>
</dbReference>
<dbReference type="Proteomes" id="UP000221080">
    <property type="component" value="Chromosome 27"/>
</dbReference>
<dbReference type="PANTHER" id="PTHR22722:SF5">
    <property type="entry name" value="LOW-DENSITY LIPOPROTEIN RECEPTOR-RELATED PROTEIN 1B"/>
    <property type="match status" value="1"/>
</dbReference>
<comment type="caution">
    <text evidence="10">Lacks conserved residue(s) required for the propagation of feature annotation.</text>
</comment>
<reference evidence="12" key="2">
    <citation type="submission" date="2025-08" db="UniProtKB">
        <authorList>
            <consortium name="RefSeq"/>
        </authorList>
    </citation>
    <scope>IDENTIFICATION</scope>
    <source>
        <tissue evidence="12">Blood</tissue>
    </source>
</reference>
<dbReference type="GO" id="GO:0005886">
    <property type="term" value="C:plasma membrane"/>
    <property type="evidence" value="ECO:0007669"/>
    <property type="project" value="TreeGrafter"/>
</dbReference>
<dbReference type="SMART" id="SM00192">
    <property type="entry name" value="LDLa"/>
    <property type="match status" value="3"/>
</dbReference>
<evidence type="ECO:0000256" key="10">
    <source>
        <dbReference type="PROSITE-ProRule" id="PRU00124"/>
    </source>
</evidence>
<evidence type="ECO:0000256" key="3">
    <source>
        <dbReference type="ARBA" id="ARBA00022729"/>
    </source>
</evidence>
<evidence type="ECO:0000256" key="1">
    <source>
        <dbReference type="ARBA" id="ARBA00004167"/>
    </source>
</evidence>
<reference evidence="11" key="1">
    <citation type="journal article" date="2016" name="Nat. Commun.">
        <title>The channel catfish genome sequence provides insights into the evolution of scale formation in teleosts.</title>
        <authorList>
            <person name="Liu Z."/>
            <person name="Liu S."/>
            <person name="Yao J."/>
            <person name="Bao L."/>
            <person name="Zhang J."/>
            <person name="Li Y."/>
            <person name="Jiang C."/>
            <person name="Sun L."/>
            <person name="Wang R."/>
            <person name="Zhang Y."/>
            <person name="Zhou T."/>
            <person name="Zeng Q."/>
            <person name="Fu Q."/>
            <person name="Gao S."/>
            <person name="Li N."/>
            <person name="Koren S."/>
            <person name="Jiang Y."/>
            <person name="Zimin A."/>
            <person name="Xu P."/>
            <person name="Phillippy A.M."/>
            <person name="Geng X."/>
            <person name="Song L."/>
            <person name="Sun F."/>
            <person name="Li C."/>
            <person name="Wang X."/>
            <person name="Chen A."/>
            <person name="Jin Y."/>
            <person name="Yuan Z."/>
            <person name="Yang Y."/>
            <person name="Tan S."/>
            <person name="Peatman E."/>
            <person name="Lu J."/>
            <person name="Qin Z."/>
            <person name="Dunham R."/>
            <person name="Li Z."/>
            <person name="Sonstegard T."/>
            <person name="Feng J."/>
            <person name="Danzmann R.G."/>
            <person name="Schroeder S."/>
            <person name="Scheffler B."/>
            <person name="Duke M.V."/>
            <person name="Ballard L."/>
            <person name="Kucuktas H."/>
            <person name="Kaltenboeck L."/>
            <person name="Liu H."/>
            <person name="Armbruster J."/>
            <person name="Xie Y."/>
            <person name="Kirby M.L."/>
            <person name="Tian Y."/>
            <person name="Flanagan M.E."/>
            <person name="Mu W."/>
            <person name="Waldbieser G.C."/>
        </authorList>
    </citation>
    <scope>NUCLEOTIDE SEQUENCE [LARGE SCALE GENOMIC DNA]</scope>
    <source>
        <strain evidence="11">SDA103</strain>
    </source>
</reference>
<dbReference type="InterPro" id="IPR023415">
    <property type="entry name" value="LDLR_class-A_CS"/>
</dbReference>
<dbReference type="GeneID" id="128629292"/>
<feature type="disulfide bond" evidence="10">
    <location>
        <begin position="184"/>
        <end position="196"/>
    </location>
</feature>
<dbReference type="RefSeq" id="XP_053532667.1">
    <property type="nucleotide sequence ID" value="XM_053676692.1"/>
</dbReference>
<dbReference type="InterPro" id="IPR051221">
    <property type="entry name" value="LDLR-related"/>
</dbReference>
<dbReference type="OrthoDB" id="9990982at2759"/>
<keyword evidence="4" id="KW-0677">Repeat</keyword>
<evidence type="ECO:0000313" key="12">
    <source>
        <dbReference type="RefSeq" id="XP_053532667.1"/>
    </source>
</evidence>
<evidence type="ECO:0000256" key="5">
    <source>
        <dbReference type="ARBA" id="ARBA00022989"/>
    </source>
</evidence>
<gene>
    <name evidence="12" type="primary">LOC128629292</name>
</gene>
<organism evidence="11 12">
    <name type="scientific">Ictalurus punctatus</name>
    <name type="common">Channel catfish</name>
    <name type="synonym">Silurus punctatus</name>
    <dbReference type="NCBI Taxonomy" id="7998"/>
    <lineage>
        <taxon>Eukaryota</taxon>
        <taxon>Metazoa</taxon>
        <taxon>Chordata</taxon>
        <taxon>Craniata</taxon>
        <taxon>Vertebrata</taxon>
        <taxon>Euteleostomi</taxon>
        <taxon>Actinopterygii</taxon>
        <taxon>Neopterygii</taxon>
        <taxon>Teleostei</taxon>
        <taxon>Ostariophysi</taxon>
        <taxon>Siluriformes</taxon>
        <taxon>Ictaluridae</taxon>
        <taxon>Ictalurus</taxon>
    </lineage>
</organism>
<keyword evidence="9" id="KW-0325">Glycoprotein</keyword>
<dbReference type="FunFam" id="4.10.400.10:FF:000015">
    <property type="entry name" value="Low-density lipoprotein receptor-related protein 1"/>
    <property type="match status" value="1"/>
</dbReference>
<keyword evidence="3" id="KW-0732">Signal</keyword>
<keyword evidence="5" id="KW-1133">Transmembrane helix</keyword>
<proteinExistence type="predicted"/>
<dbReference type="FunFam" id="4.10.400.10:FF:000002">
    <property type="entry name" value="Low-density lipoprotein receptor-related protein 1"/>
    <property type="match status" value="1"/>
</dbReference>
<evidence type="ECO:0000256" key="9">
    <source>
        <dbReference type="ARBA" id="ARBA00023180"/>
    </source>
</evidence>
<keyword evidence="8" id="KW-0675">Receptor</keyword>
<protein>
    <submittedName>
        <fullName evidence="12">Prolow-density lipoprotein receptor-related protein 1-like</fullName>
    </submittedName>
</protein>
<name>A0A9F7TGT9_ICTPU</name>
<dbReference type="PANTHER" id="PTHR22722">
    <property type="entry name" value="LOW-DENSITY LIPOPROTEIN RECEPTOR-RELATED PROTEIN 2-RELATED"/>
    <property type="match status" value="1"/>
</dbReference>
<evidence type="ECO:0000256" key="2">
    <source>
        <dbReference type="ARBA" id="ARBA00022692"/>
    </source>
</evidence>
<keyword evidence="2" id="KW-0812">Transmembrane</keyword>
<accession>A0A9F7TGT9</accession>
<dbReference type="Pfam" id="PF00057">
    <property type="entry name" value="Ldl_recept_a"/>
    <property type="match status" value="3"/>
</dbReference>
<dbReference type="SUPFAM" id="SSF57424">
    <property type="entry name" value="LDL receptor-like module"/>
    <property type="match status" value="3"/>
</dbReference>
<dbReference type="PROSITE" id="PS50068">
    <property type="entry name" value="LDLRA_2"/>
    <property type="match status" value="3"/>
</dbReference>
<evidence type="ECO:0000256" key="4">
    <source>
        <dbReference type="ARBA" id="ARBA00022737"/>
    </source>
</evidence>